<name>A0AA38WZ79_9EURO</name>
<dbReference type="Proteomes" id="UP001172673">
    <property type="component" value="Unassembled WGS sequence"/>
</dbReference>
<evidence type="ECO:0008006" key="3">
    <source>
        <dbReference type="Google" id="ProtNLM"/>
    </source>
</evidence>
<comment type="caution">
    <text evidence="1">The sequence shown here is derived from an EMBL/GenBank/DDBJ whole genome shotgun (WGS) entry which is preliminary data.</text>
</comment>
<evidence type="ECO:0000313" key="1">
    <source>
        <dbReference type="EMBL" id="KAJ9603849.1"/>
    </source>
</evidence>
<evidence type="ECO:0000313" key="2">
    <source>
        <dbReference type="Proteomes" id="UP001172673"/>
    </source>
</evidence>
<dbReference type="EMBL" id="JAPDRK010000020">
    <property type="protein sequence ID" value="KAJ9603849.1"/>
    <property type="molecule type" value="Genomic_DNA"/>
</dbReference>
<proteinExistence type="predicted"/>
<protein>
    <recommendedName>
        <fullName evidence="3">F-box domain-containing protein</fullName>
    </recommendedName>
</protein>
<reference evidence="1" key="1">
    <citation type="submission" date="2022-10" db="EMBL/GenBank/DDBJ databases">
        <title>Culturing micro-colonial fungi from biological soil crusts in the Mojave desert and describing Neophaeococcomyces mojavensis, and introducing the new genera and species Taxawa tesnikishii.</title>
        <authorList>
            <person name="Kurbessoian T."/>
            <person name="Stajich J.E."/>
        </authorList>
    </citation>
    <scope>NUCLEOTIDE SEQUENCE</scope>
    <source>
        <strain evidence="1">TK_41</strain>
    </source>
</reference>
<organism evidence="1 2">
    <name type="scientific">Cladophialophora chaetospira</name>
    <dbReference type="NCBI Taxonomy" id="386627"/>
    <lineage>
        <taxon>Eukaryota</taxon>
        <taxon>Fungi</taxon>
        <taxon>Dikarya</taxon>
        <taxon>Ascomycota</taxon>
        <taxon>Pezizomycotina</taxon>
        <taxon>Eurotiomycetes</taxon>
        <taxon>Chaetothyriomycetidae</taxon>
        <taxon>Chaetothyriales</taxon>
        <taxon>Herpotrichiellaceae</taxon>
        <taxon>Cladophialophora</taxon>
    </lineage>
</organism>
<dbReference type="AlphaFoldDB" id="A0AA38WZ79"/>
<gene>
    <name evidence="1" type="ORF">H2200_011370</name>
</gene>
<keyword evidence="2" id="KW-1185">Reference proteome</keyword>
<accession>A0AA38WZ79</accession>
<sequence>MDGHDRQPTDEIRAMAMNNILPVPRRTINDFPAELLESVLTDVKRSSDSSSAHDSNFTHCLLTCSFWRDVGVRVLWTDVHITNISLAAFCASGSTAFGIIRTLTFTIGARDLDISAALSHFIDAGGILRYGSGFAMGLAKFPEVIKQMSRLESFSLAMDPTELLRPGFWSINKPIRNIIDALPRSLHHLEIDTRCYYDTKFDDPSGHLCPAIARLLPTLSNLRLNVGWLCNDLFHGHHTSAPNFETPGRLVINTIGSGTRFGGEWRNWPATAHCASHSGGLGGHFDIDWSNRNALVKQLSTAMVAAVEGGKLRGFSSCSILTVARADEPIFLPAKRFSTLFESRVLSSQSCPLKRPFYLAGKSDYARWCVLRDFNYNAGQNKAVIREEDIAIHAEGNAWLTIEYCRLPASYLAAKPRFEHLTTESLGSKLICQNQVSDAPDAAPYRYLSKFEAHFGRQLLHAMKSTDLNDFDLVEREDVPS</sequence>